<dbReference type="AlphaFoldDB" id="A0AA88NSM3"/>
<sequence length="318" mass="34516">MEDVKLLTLASIVLCVSSLCCGQCVILGDAFTFPEIGDCRTDGDRVVRQVGQGNTHLVAVRQDNLWTPHGQYGDRVHPSSSLRLERTVYTDTGVYEFICAGSGRFLIIQLSVVVAHDTAVREGDAVRLKCYHDTTRVEAVRWLRHGELVFERNVSSGKSSYAEGREGRGSLSAGGFKEGNLQLTWERAEPDDQGDYLCYIYTVGDKTGSCVSAERLKVSERQSPPVPYTPAQPACRQNVTEGTSMGPLASVLITAAVTVPVFTLFGWFLKSRCPDTSREPAAGSCLDVVRRHLTTNPPPRPQANGSPTSHSPGAGSII</sequence>
<evidence type="ECO:0000256" key="1">
    <source>
        <dbReference type="SAM" id="MobiDB-lite"/>
    </source>
</evidence>
<dbReference type="InterPro" id="IPR007110">
    <property type="entry name" value="Ig-like_dom"/>
</dbReference>
<evidence type="ECO:0000256" key="2">
    <source>
        <dbReference type="SAM" id="Phobius"/>
    </source>
</evidence>
<dbReference type="Gene3D" id="2.60.40.10">
    <property type="entry name" value="Immunoglobulins"/>
    <property type="match status" value="1"/>
</dbReference>
<organism evidence="5 6">
    <name type="scientific">Channa striata</name>
    <name type="common">Snakehead murrel</name>
    <name type="synonym">Ophicephalus striatus</name>
    <dbReference type="NCBI Taxonomy" id="64152"/>
    <lineage>
        <taxon>Eukaryota</taxon>
        <taxon>Metazoa</taxon>
        <taxon>Chordata</taxon>
        <taxon>Craniata</taxon>
        <taxon>Vertebrata</taxon>
        <taxon>Euteleostomi</taxon>
        <taxon>Actinopterygii</taxon>
        <taxon>Neopterygii</taxon>
        <taxon>Teleostei</taxon>
        <taxon>Neoteleostei</taxon>
        <taxon>Acanthomorphata</taxon>
        <taxon>Anabantaria</taxon>
        <taxon>Anabantiformes</taxon>
        <taxon>Channoidei</taxon>
        <taxon>Channidae</taxon>
        <taxon>Channa</taxon>
    </lineage>
</organism>
<proteinExistence type="predicted"/>
<dbReference type="InterPro" id="IPR013783">
    <property type="entry name" value="Ig-like_fold"/>
</dbReference>
<dbReference type="PROSITE" id="PS50835">
    <property type="entry name" value="IG_LIKE"/>
    <property type="match status" value="1"/>
</dbReference>
<protein>
    <recommendedName>
        <fullName evidence="4">Ig-like domain-containing protein</fullName>
    </recommendedName>
</protein>
<dbReference type="InterPro" id="IPR013106">
    <property type="entry name" value="Ig_V-set"/>
</dbReference>
<dbReference type="Pfam" id="PF07686">
    <property type="entry name" value="V-set"/>
    <property type="match status" value="1"/>
</dbReference>
<keyword evidence="6" id="KW-1185">Reference proteome</keyword>
<keyword evidence="2" id="KW-1133">Transmembrane helix</keyword>
<keyword evidence="3" id="KW-0732">Signal</keyword>
<evidence type="ECO:0000313" key="5">
    <source>
        <dbReference type="EMBL" id="KAK2862841.1"/>
    </source>
</evidence>
<dbReference type="EMBL" id="JAUPFM010000001">
    <property type="protein sequence ID" value="KAK2862841.1"/>
    <property type="molecule type" value="Genomic_DNA"/>
</dbReference>
<dbReference type="InterPro" id="IPR036179">
    <property type="entry name" value="Ig-like_dom_sf"/>
</dbReference>
<evidence type="ECO:0000259" key="4">
    <source>
        <dbReference type="PROSITE" id="PS50835"/>
    </source>
</evidence>
<feature type="transmembrane region" description="Helical" evidence="2">
    <location>
        <begin position="245"/>
        <end position="269"/>
    </location>
</feature>
<feature type="region of interest" description="Disordered" evidence="1">
    <location>
        <begin position="292"/>
        <end position="318"/>
    </location>
</feature>
<keyword evidence="2" id="KW-0472">Membrane</keyword>
<comment type="caution">
    <text evidence="5">The sequence shown here is derived from an EMBL/GenBank/DDBJ whole genome shotgun (WGS) entry which is preliminary data.</text>
</comment>
<evidence type="ECO:0000313" key="6">
    <source>
        <dbReference type="Proteomes" id="UP001187415"/>
    </source>
</evidence>
<accession>A0AA88NSM3</accession>
<feature type="signal peptide" evidence="3">
    <location>
        <begin position="1"/>
        <end position="22"/>
    </location>
</feature>
<keyword evidence="2" id="KW-0812">Transmembrane</keyword>
<evidence type="ECO:0000256" key="3">
    <source>
        <dbReference type="SAM" id="SignalP"/>
    </source>
</evidence>
<dbReference type="InterPro" id="IPR003599">
    <property type="entry name" value="Ig_sub"/>
</dbReference>
<feature type="chain" id="PRO_5041649489" description="Ig-like domain-containing protein" evidence="3">
    <location>
        <begin position="23"/>
        <end position="318"/>
    </location>
</feature>
<dbReference type="SUPFAM" id="SSF48726">
    <property type="entry name" value="Immunoglobulin"/>
    <property type="match status" value="1"/>
</dbReference>
<reference evidence="5" key="1">
    <citation type="submission" date="2023-07" db="EMBL/GenBank/DDBJ databases">
        <title>Chromosome-level Genome Assembly of Striped Snakehead (Channa striata).</title>
        <authorList>
            <person name="Liu H."/>
        </authorList>
    </citation>
    <scope>NUCLEOTIDE SEQUENCE</scope>
    <source>
        <strain evidence="5">Gz</strain>
        <tissue evidence="5">Muscle</tissue>
    </source>
</reference>
<gene>
    <name evidence="5" type="ORF">Q5P01_002374</name>
</gene>
<name>A0AA88NSM3_CHASR</name>
<dbReference type="SMART" id="SM00409">
    <property type="entry name" value="IG"/>
    <property type="match status" value="1"/>
</dbReference>
<feature type="domain" description="Ig-like" evidence="4">
    <location>
        <begin position="108"/>
        <end position="219"/>
    </location>
</feature>
<dbReference type="Proteomes" id="UP001187415">
    <property type="component" value="Unassembled WGS sequence"/>
</dbReference>